<keyword evidence="3" id="KW-0813">Transport</keyword>
<accession>A0A7R9YU85</accession>
<dbReference type="InterPro" id="IPR001494">
    <property type="entry name" value="Importin-beta_N"/>
</dbReference>
<dbReference type="AlphaFoldDB" id="A0A7R9YU85"/>
<feature type="region of interest" description="Disordered" evidence="7">
    <location>
        <begin position="942"/>
        <end position="970"/>
    </location>
</feature>
<dbReference type="EMBL" id="HBEC01016151">
    <property type="protein sequence ID" value="CAD8287483.1"/>
    <property type="molecule type" value="Transcribed_RNA"/>
</dbReference>
<feature type="domain" description="Importin N-terminal" evidence="8">
    <location>
        <begin position="24"/>
        <end position="98"/>
    </location>
</feature>
<keyword evidence="6" id="KW-0539">Nucleus</keyword>
<dbReference type="InterPro" id="IPR016024">
    <property type="entry name" value="ARM-type_fold"/>
</dbReference>
<dbReference type="GO" id="GO:0031267">
    <property type="term" value="F:small GTPase binding"/>
    <property type="evidence" value="ECO:0007669"/>
    <property type="project" value="InterPro"/>
</dbReference>
<gene>
    <name evidence="9" type="ORF">CEUR00632_LOCUS7522</name>
</gene>
<comment type="subcellular location">
    <subcellularLocation>
        <location evidence="2">Cytoplasm</location>
    </subcellularLocation>
    <subcellularLocation>
        <location evidence="1">Nucleus</location>
    </subcellularLocation>
</comment>
<reference evidence="9" key="1">
    <citation type="submission" date="2021-01" db="EMBL/GenBank/DDBJ databases">
        <authorList>
            <person name="Corre E."/>
            <person name="Pelletier E."/>
            <person name="Niang G."/>
            <person name="Scheremetjew M."/>
            <person name="Finn R."/>
            <person name="Kale V."/>
            <person name="Holt S."/>
            <person name="Cochrane G."/>
            <person name="Meng A."/>
            <person name="Brown T."/>
            <person name="Cohen L."/>
        </authorList>
    </citation>
    <scope>NUCLEOTIDE SEQUENCE</scope>
    <source>
        <strain evidence="9">CCMP219</strain>
    </source>
</reference>
<evidence type="ECO:0000256" key="4">
    <source>
        <dbReference type="ARBA" id="ARBA00022490"/>
    </source>
</evidence>
<feature type="region of interest" description="Disordered" evidence="7">
    <location>
        <begin position="896"/>
        <end position="928"/>
    </location>
</feature>
<feature type="compositionally biased region" description="Acidic residues" evidence="7">
    <location>
        <begin position="949"/>
        <end position="970"/>
    </location>
</feature>
<sequence length="1037" mass="115115">MDINQLCTVLAACIGADATQRTAAEEVLKQHEAVQGQAVNMLRVAAEEQVDAAVRQVAAISFKNLVKKYWEPASPGQPCLREEDRAVVRENLLEALIRSPHMVQLQIGEVFKMVVYADFPEKWPNLLAALWPNLVSQDEGRLYGGLYALRMVARKYEFRDASERDPLREITSAALPVLLQLLQQLLLNTSGSNQVAMLIKLVCKIFWSCTYMEIPDVLLQDAQFVGWMQCLLAFATQPVPAYVDQIPAADRHSHPWWKAKKWGLHISYRLFHRYSVAKHAKEGNDKAFAERFVRDCRTPFLEAHMQLVAATARGAYLSPRCLNLVFQFLTQALEVKDTYAHGRTHWDGILHNIAFPILCFNEADAQLWEEDPHEYIRKGYDIMEDMYSPKTAVANFAHELCSKKKAHLDAFMAMIVQVLNTYQAKAQAGSATAADASRMDGAMMAVGVMVRLLKHKKPYKQQLGPMLSTCIVPCFASPAGHLRAKAAWLCGVFSDTEFADGKGQGATYSLLLQHVVACLADTELAVRVDAAVSIRYFVEEVEDVAILRPILPNLLSSIFQLMGEVDAEELLSTLEAIVEKFDEEIAPFALQMAQQLGAAFWKYVNTADEDDEDEMGAFAAYGCIKALNTLLASVSNLPDLYGPLEDTLFPIMQKMLTREGEELFDEVLEMLAYFTFYAPCISERLWGLWPLLHAALCEWGIDYWESLLVPLDNMISRDTQRFLTCKNPDYLASVYKMVEYSLKGDFRESEIVCAPKLLEIVLQACRGQVDACVGPYLQLVLAKLPSTESRSLKDMLVLVVANALYYNAPLAMAMLSQQGAVGQFFTAWFGLIFVSRKSGKPGHFRRMHDKKVCVLGLVSVLATPDEQLPPEIQAGMPQIMAGLLRLLTALKAQKEETDALAGEGDGEPAWPEDDDDGDDDDDNDDGDEAARDAYMARLAKMAATKAGDGGDDDNDDDDGDEEWTDDEEVEMPIDPVDPWVLFVDQLSALSAANPVRHQALLAGLDAGAVGALQAVSEFAEKQRMELAKQAAAAAAGQ</sequence>
<dbReference type="SUPFAM" id="SSF48371">
    <property type="entry name" value="ARM repeat"/>
    <property type="match status" value="1"/>
</dbReference>
<evidence type="ECO:0000256" key="3">
    <source>
        <dbReference type="ARBA" id="ARBA00022448"/>
    </source>
</evidence>
<dbReference type="Gene3D" id="1.25.10.10">
    <property type="entry name" value="Leucine-rich Repeat Variant"/>
    <property type="match status" value="1"/>
</dbReference>
<evidence type="ECO:0000259" key="8">
    <source>
        <dbReference type="PROSITE" id="PS50166"/>
    </source>
</evidence>
<dbReference type="Pfam" id="PF03810">
    <property type="entry name" value="IBN_N"/>
    <property type="match status" value="1"/>
</dbReference>
<evidence type="ECO:0000256" key="2">
    <source>
        <dbReference type="ARBA" id="ARBA00004496"/>
    </source>
</evidence>
<dbReference type="GO" id="GO:0005829">
    <property type="term" value="C:cytosol"/>
    <property type="evidence" value="ECO:0007669"/>
    <property type="project" value="TreeGrafter"/>
</dbReference>
<dbReference type="GO" id="GO:0006606">
    <property type="term" value="P:protein import into nucleus"/>
    <property type="evidence" value="ECO:0007669"/>
    <property type="project" value="TreeGrafter"/>
</dbReference>
<proteinExistence type="predicted"/>
<dbReference type="InterPro" id="IPR013713">
    <property type="entry name" value="XPO2_central"/>
</dbReference>
<dbReference type="Pfam" id="PF08506">
    <property type="entry name" value="Cse1"/>
    <property type="match status" value="1"/>
</dbReference>
<protein>
    <recommendedName>
        <fullName evidence="8">Importin N-terminal domain-containing protein</fullName>
    </recommendedName>
</protein>
<evidence type="ECO:0000256" key="6">
    <source>
        <dbReference type="ARBA" id="ARBA00023242"/>
    </source>
</evidence>
<keyword evidence="4" id="KW-0963">Cytoplasm</keyword>
<dbReference type="SMART" id="SM00913">
    <property type="entry name" value="IBN_N"/>
    <property type="match status" value="1"/>
</dbReference>
<dbReference type="PANTHER" id="PTHR10997">
    <property type="entry name" value="IMPORTIN-7, 8, 11"/>
    <property type="match status" value="1"/>
</dbReference>
<dbReference type="GO" id="GO:0005635">
    <property type="term" value="C:nuclear envelope"/>
    <property type="evidence" value="ECO:0007669"/>
    <property type="project" value="TreeGrafter"/>
</dbReference>
<evidence type="ECO:0000256" key="7">
    <source>
        <dbReference type="SAM" id="MobiDB-lite"/>
    </source>
</evidence>
<organism evidence="9">
    <name type="scientific">Chlamydomonas euryale</name>
    <dbReference type="NCBI Taxonomy" id="1486919"/>
    <lineage>
        <taxon>Eukaryota</taxon>
        <taxon>Viridiplantae</taxon>
        <taxon>Chlorophyta</taxon>
        <taxon>core chlorophytes</taxon>
        <taxon>Chlorophyceae</taxon>
        <taxon>CS clade</taxon>
        <taxon>Chlamydomonadales</taxon>
        <taxon>Chlamydomonadaceae</taxon>
        <taxon>Chlamydomonas</taxon>
    </lineage>
</organism>
<dbReference type="PANTHER" id="PTHR10997:SF18">
    <property type="entry name" value="D-IMPORTIN 7_RANBP7"/>
    <property type="match status" value="1"/>
</dbReference>
<keyword evidence="5" id="KW-0653">Protein transport</keyword>
<evidence type="ECO:0000313" key="9">
    <source>
        <dbReference type="EMBL" id="CAD8287483.1"/>
    </source>
</evidence>
<dbReference type="PROSITE" id="PS50166">
    <property type="entry name" value="IMPORTIN_B_NT"/>
    <property type="match status" value="1"/>
</dbReference>
<feature type="compositionally biased region" description="Acidic residues" evidence="7">
    <location>
        <begin position="904"/>
        <end position="927"/>
    </location>
</feature>
<name>A0A7R9YU85_9CHLO</name>
<evidence type="ECO:0000256" key="5">
    <source>
        <dbReference type="ARBA" id="ARBA00022927"/>
    </source>
</evidence>
<dbReference type="InterPro" id="IPR011989">
    <property type="entry name" value="ARM-like"/>
</dbReference>
<evidence type="ECO:0000256" key="1">
    <source>
        <dbReference type="ARBA" id="ARBA00004123"/>
    </source>
</evidence>